<gene>
    <name evidence="3" type="ORF">ALECFALPRED_000251</name>
</gene>
<feature type="region of interest" description="Disordered" evidence="1">
    <location>
        <begin position="449"/>
        <end position="470"/>
    </location>
</feature>
<dbReference type="GO" id="GO:0030170">
    <property type="term" value="F:pyridoxal phosphate binding"/>
    <property type="evidence" value="ECO:0007669"/>
    <property type="project" value="InterPro"/>
</dbReference>
<dbReference type="SUPFAM" id="SSF53383">
    <property type="entry name" value="PLP-dependent transferases"/>
    <property type="match status" value="1"/>
</dbReference>
<evidence type="ECO:0000256" key="1">
    <source>
        <dbReference type="SAM" id="MobiDB-lite"/>
    </source>
</evidence>
<name>A0A8H3JAF5_9LECA</name>
<evidence type="ECO:0000313" key="4">
    <source>
        <dbReference type="Proteomes" id="UP000664203"/>
    </source>
</evidence>
<dbReference type="Gene3D" id="3.40.640.10">
    <property type="entry name" value="Type I PLP-dependent aspartate aminotransferase-like (Major domain)"/>
    <property type="match status" value="1"/>
</dbReference>
<proteinExistence type="predicted"/>
<dbReference type="InterPro" id="IPR015421">
    <property type="entry name" value="PyrdxlP-dep_Trfase_major"/>
</dbReference>
<evidence type="ECO:0000313" key="3">
    <source>
        <dbReference type="EMBL" id="CAF9943379.1"/>
    </source>
</evidence>
<dbReference type="PANTHER" id="PTHR42858">
    <property type="entry name" value="AMINOTRANSFERASE"/>
    <property type="match status" value="1"/>
</dbReference>
<dbReference type="AlphaFoldDB" id="A0A8H3JAF5"/>
<sequence length="470" mass="50647">MGSLPAPEAKKPINLLWGKPSPSLIPTDQMAVAAQKVFSNPTIAIAGMQYGDSPHAGYEPLRQRLSAYLCGFYGCPSDPSHLCITGGASQGLTVILQMLSDPIATKAVWMTAPCFFAARKVFEDGGLTGKLRGVNEFDDGSIDLKYLEREMAKLENQPKTNTACKPTAITQKSYTHLIYIVPTFSNPSGKTMPLACREALVSLARAHNALVISDDIYDMLQWPSTGNEFTSPISLSSISPIPRLIDIDHALPNHPSDPYGFRHTLSNGSFSKIVAPGVRTGWVDAAPALVRALAGCGATLAGGCPSQLVATMLAELMDHGWLEKHVRETLVPAYQRRRALMVEAVNRQLEGLGGGVAVINDGGPVGGYFVWVKLPERVKATDVARVAKEQEALVVSPGPLFGVAWDEQEMDLEGFLRLSFSYEDESNLTEGAMRLGNVVKNLLDTSDQMDSDSVNSRHLDSTGFGGKSDL</sequence>
<dbReference type="InterPro" id="IPR015422">
    <property type="entry name" value="PyrdxlP-dep_Trfase_small"/>
</dbReference>
<feature type="domain" description="Aminotransferase class I/classII large" evidence="2">
    <location>
        <begin position="56"/>
        <end position="434"/>
    </location>
</feature>
<keyword evidence="4" id="KW-1185">Reference proteome</keyword>
<protein>
    <recommendedName>
        <fullName evidence="2">Aminotransferase class I/classII large domain-containing protein</fullName>
    </recommendedName>
</protein>
<organism evidence="3 4">
    <name type="scientific">Alectoria fallacina</name>
    <dbReference type="NCBI Taxonomy" id="1903189"/>
    <lineage>
        <taxon>Eukaryota</taxon>
        <taxon>Fungi</taxon>
        <taxon>Dikarya</taxon>
        <taxon>Ascomycota</taxon>
        <taxon>Pezizomycotina</taxon>
        <taxon>Lecanoromycetes</taxon>
        <taxon>OSLEUM clade</taxon>
        <taxon>Lecanoromycetidae</taxon>
        <taxon>Lecanorales</taxon>
        <taxon>Lecanorineae</taxon>
        <taxon>Parmeliaceae</taxon>
        <taxon>Alectoria</taxon>
    </lineage>
</organism>
<dbReference type="GO" id="GO:0047536">
    <property type="term" value="F:2-aminoadipate transaminase activity"/>
    <property type="evidence" value="ECO:0007669"/>
    <property type="project" value="TreeGrafter"/>
</dbReference>
<dbReference type="CDD" id="cd00609">
    <property type="entry name" value="AAT_like"/>
    <property type="match status" value="1"/>
</dbReference>
<dbReference type="InterPro" id="IPR004839">
    <property type="entry name" value="Aminotransferase_I/II_large"/>
</dbReference>
<dbReference type="EMBL" id="CAJPDR010001000">
    <property type="protein sequence ID" value="CAF9943379.1"/>
    <property type="molecule type" value="Genomic_DNA"/>
</dbReference>
<evidence type="ECO:0000259" key="2">
    <source>
        <dbReference type="Pfam" id="PF00155"/>
    </source>
</evidence>
<dbReference type="InterPro" id="IPR015424">
    <property type="entry name" value="PyrdxlP-dep_Trfase"/>
</dbReference>
<reference evidence="3" key="1">
    <citation type="submission" date="2021-03" db="EMBL/GenBank/DDBJ databases">
        <authorList>
            <person name="Tagirdzhanova G."/>
        </authorList>
    </citation>
    <scope>NUCLEOTIDE SEQUENCE</scope>
</reference>
<dbReference type="Gene3D" id="3.90.1150.10">
    <property type="entry name" value="Aspartate Aminotransferase, domain 1"/>
    <property type="match status" value="1"/>
</dbReference>
<dbReference type="OrthoDB" id="7042322at2759"/>
<dbReference type="Pfam" id="PF00155">
    <property type="entry name" value="Aminotran_1_2"/>
    <property type="match status" value="1"/>
</dbReference>
<accession>A0A8H3JAF5</accession>
<dbReference type="PANTHER" id="PTHR42858:SF1">
    <property type="entry name" value="LD15494P"/>
    <property type="match status" value="1"/>
</dbReference>
<dbReference type="Proteomes" id="UP000664203">
    <property type="component" value="Unassembled WGS sequence"/>
</dbReference>
<comment type="caution">
    <text evidence="3">The sequence shown here is derived from an EMBL/GenBank/DDBJ whole genome shotgun (WGS) entry which is preliminary data.</text>
</comment>